<gene>
    <name evidence="1" type="ORF">P2G67_15125</name>
</gene>
<name>A0ABT5YQR6_9PROT</name>
<reference evidence="1 2" key="1">
    <citation type="submission" date="2023-03" db="EMBL/GenBank/DDBJ databases">
        <title>Fodinicurvata sp. CAU 1616 isolated from sea sendiment.</title>
        <authorList>
            <person name="Kim W."/>
        </authorList>
    </citation>
    <scope>NUCLEOTIDE SEQUENCE [LARGE SCALE GENOMIC DNA]</scope>
    <source>
        <strain evidence="1 2">CAU 1616</strain>
    </source>
</reference>
<dbReference type="Gene3D" id="2.40.10.270">
    <property type="entry name" value="Bacteriophage SPP1 head-tail adaptor protein"/>
    <property type="match status" value="1"/>
</dbReference>
<evidence type="ECO:0000313" key="1">
    <source>
        <dbReference type="EMBL" id="MDF2097311.1"/>
    </source>
</evidence>
<accession>A0ABT5YQR6</accession>
<sequence length="108" mass="11841">MIAARLDTPLRLERSQPLADGRGGWVEDWVLLQETHGSLQHLRSRTQRDGGRLQAEVTHALFLPPETGAVLGDRVVIAGRNYRVVAAGLGRAGRYDKLLLRAFETAAG</sequence>
<proteinExistence type="predicted"/>
<evidence type="ECO:0000313" key="2">
    <source>
        <dbReference type="Proteomes" id="UP001215503"/>
    </source>
</evidence>
<dbReference type="InterPro" id="IPR038666">
    <property type="entry name" value="SSP1_head-tail_sf"/>
</dbReference>
<comment type="caution">
    <text evidence="1">The sequence shown here is derived from an EMBL/GenBank/DDBJ whole genome shotgun (WGS) entry which is preliminary data.</text>
</comment>
<organism evidence="1 2">
    <name type="scientific">Aquibaculum arenosum</name>
    <dbReference type="NCBI Taxonomy" id="3032591"/>
    <lineage>
        <taxon>Bacteria</taxon>
        <taxon>Pseudomonadati</taxon>
        <taxon>Pseudomonadota</taxon>
        <taxon>Alphaproteobacteria</taxon>
        <taxon>Rhodospirillales</taxon>
        <taxon>Rhodovibrionaceae</taxon>
        <taxon>Aquibaculum</taxon>
    </lineage>
</organism>
<dbReference type="Proteomes" id="UP001215503">
    <property type="component" value="Unassembled WGS sequence"/>
</dbReference>
<dbReference type="EMBL" id="JARHUD010000011">
    <property type="protein sequence ID" value="MDF2097311.1"/>
    <property type="molecule type" value="Genomic_DNA"/>
</dbReference>
<dbReference type="InterPro" id="IPR008767">
    <property type="entry name" value="Phage_SPP1_head-tail_adaptor"/>
</dbReference>
<protein>
    <submittedName>
        <fullName evidence="1">Head-tail adaptor protein</fullName>
    </submittedName>
</protein>
<dbReference type="RefSeq" id="WP_275824093.1">
    <property type="nucleotide sequence ID" value="NZ_JARHUD010000011.1"/>
</dbReference>
<dbReference type="Pfam" id="PF05521">
    <property type="entry name" value="Phage_HCP"/>
    <property type="match status" value="1"/>
</dbReference>
<keyword evidence="2" id="KW-1185">Reference proteome</keyword>